<dbReference type="Proteomes" id="UP000575898">
    <property type="component" value="Unassembled WGS sequence"/>
</dbReference>
<protein>
    <submittedName>
        <fullName evidence="1">Uncharacterized protein</fullName>
    </submittedName>
</protein>
<dbReference type="RefSeq" id="WP_221320239.1">
    <property type="nucleotide sequence ID" value="NZ_JACHHY010000015.1"/>
</dbReference>
<comment type="caution">
    <text evidence="1">The sequence shown here is derived from an EMBL/GenBank/DDBJ whole genome shotgun (WGS) entry which is preliminary data.</text>
</comment>
<proteinExistence type="predicted"/>
<dbReference type="AlphaFoldDB" id="A0A840MVP9"/>
<dbReference type="EMBL" id="JACHHY010000015">
    <property type="protein sequence ID" value="MBB5019251.1"/>
    <property type="molecule type" value="Genomic_DNA"/>
</dbReference>
<evidence type="ECO:0000313" key="1">
    <source>
        <dbReference type="EMBL" id="MBB5019251.1"/>
    </source>
</evidence>
<sequence>MMVCNSSAALAGAQAAEGVIRLIGDIRRGVLHLDDVRQVAASVLERYGHYLNECLTDAGIIIPPAVDLTTGETGAIQVLSHPQAATILAVFQQNERLIRGFKEVEILHEIVRAKETGEGGGRDVDELATMMRGRAPFFNLGLTSAGPIVFFSRPLL</sequence>
<evidence type="ECO:0000313" key="2">
    <source>
        <dbReference type="Proteomes" id="UP000575898"/>
    </source>
</evidence>
<organism evidence="1 2">
    <name type="scientific">Chitinivorax tropicus</name>
    <dbReference type="NCBI Taxonomy" id="714531"/>
    <lineage>
        <taxon>Bacteria</taxon>
        <taxon>Pseudomonadati</taxon>
        <taxon>Pseudomonadota</taxon>
        <taxon>Betaproteobacteria</taxon>
        <taxon>Chitinivorax</taxon>
    </lineage>
</organism>
<accession>A0A840MVP9</accession>
<reference evidence="1 2" key="1">
    <citation type="submission" date="2020-08" db="EMBL/GenBank/DDBJ databases">
        <title>Genomic Encyclopedia of Type Strains, Phase IV (KMG-IV): sequencing the most valuable type-strain genomes for metagenomic binning, comparative biology and taxonomic classification.</title>
        <authorList>
            <person name="Goeker M."/>
        </authorList>
    </citation>
    <scope>NUCLEOTIDE SEQUENCE [LARGE SCALE GENOMIC DNA]</scope>
    <source>
        <strain evidence="1 2">DSM 27165</strain>
    </source>
</reference>
<keyword evidence="2" id="KW-1185">Reference proteome</keyword>
<name>A0A840MVP9_9PROT</name>
<gene>
    <name evidence="1" type="ORF">HNQ59_002549</name>
</gene>